<feature type="compositionally biased region" description="Low complexity" evidence="1">
    <location>
        <begin position="219"/>
        <end position="232"/>
    </location>
</feature>
<reference evidence="2" key="1">
    <citation type="submission" date="2021-11" db="EMBL/GenBank/DDBJ databases">
        <title>Genome sequence.</title>
        <authorList>
            <person name="Sun Q."/>
        </authorList>
    </citation>
    <scope>NUCLEOTIDE SEQUENCE</scope>
    <source>
        <strain evidence="2">JC740</strain>
    </source>
</reference>
<feature type="compositionally biased region" description="Low complexity" evidence="1">
    <location>
        <begin position="241"/>
        <end position="255"/>
    </location>
</feature>
<accession>A0ABS8NIR4</accession>
<comment type="caution">
    <text evidence="2">The sequence shown here is derived from an EMBL/GenBank/DDBJ whole genome shotgun (WGS) entry which is preliminary data.</text>
</comment>
<evidence type="ECO:0000313" key="3">
    <source>
        <dbReference type="Proteomes" id="UP001430306"/>
    </source>
</evidence>
<protein>
    <submittedName>
        <fullName evidence="2">Crotonobetainyl-CoA--carnitine CoA-transferase</fullName>
    </submittedName>
</protein>
<gene>
    <name evidence="2" type="ORF">LOC71_14255</name>
</gene>
<feature type="region of interest" description="Disordered" evidence="1">
    <location>
        <begin position="175"/>
        <end position="267"/>
    </location>
</feature>
<proteinExistence type="predicted"/>
<dbReference type="RefSeq" id="WP_230274397.1">
    <property type="nucleotide sequence ID" value="NZ_JAJKFW010000024.1"/>
</dbReference>
<dbReference type="EMBL" id="JAJKFW010000024">
    <property type="protein sequence ID" value="MCC9643444.1"/>
    <property type="molecule type" value="Genomic_DNA"/>
</dbReference>
<feature type="compositionally biased region" description="Acidic residues" evidence="1">
    <location>
        <begin position="258"/>
        <end position="267"/>
    </location>
</feature>
<name>A0ABS8NIR4_9BACT</name>
<sequence length="267" mass="28367">MFPSLRARLAGCGCEVEPECGAEPLCGVEPFFAAEPSCGLDVSCGCEISTASACNKCDSGGFLTRHRVQKCNPIYQTLDLAAGGVEGVLKAGSYLLCGTPRERARQQACKTGCQTCNHCSAAATHVHAAHGNQSTFESPVVEQHMTPRPMTPTVQSIPTPAPNVTPLMDPPQTTIHKTSPGLPVVPTPAPATGTRGGSSSGRAGSLFDEMRNPFEDDSASLSSRRSSVRQTSFENGELQPVRRTPTPVRRAATKPTEVDDYADYFRQ</sequence>
<evidence type="ECO:0000256" key="1">
    <source>
        <dbReference type="SAM" id="MobiDB-lite"/>
    </source>
</evidence>
<dbReference type="Proteomes" id="UP001430306">
    <property type="component" value="Unassembled WGS sequence"/>
</dbReference>
<organism evidence="2 3">
    <name type="scientific">Rhodopirellula halodulae</name>
    <dbReference type="NCBI Taxonomy" id="2894198"/>
    <lineage>
        <taxon>Bacteria</taxon>
        <taxon>Pseudomonadati</taxon>
        <taxon>Planctomycetota</taxon>
        <taxon>Planctomycetia</taxon>
        <taxon>Pirellulales</taxon>
        <taxon>Pirellulaceae</taxon>
        <taxon>Rhodopirellula</taxon>
    </lineage>
</organism>
<keyword evidence="3" id="KW-1185">Reference proteome</keyword>
<evidence type="ECO:0000313" key="2">
    <source>
        <dbReference type="EMBL" id="MCC9643444.1"/>
    </source>
</evidence>